<protein>
    <submittedName>
        <fullName evidence="7">Peptide ABC transporter substrate-binding protein</fullName>
    </submittedName>
</protein>
<evidence type="ECO:0000256" key="4">
    <source>
        <dbReference type="ARBA" id="ARBA00022729"/>
    </source>
</evidence>
<reference evidence="7" key="1">
    <citation type="submission" date="2022-06" db="EMBL/GenBank/DDBJ databases">
        <title>A novel DMS-producing enzyme.</title>
        <authorList>
            <person name="Zhang Y."/>
        </authorList>
    </citation>
    <scope>NUCLEOTIDE SEQUENCE</scope>
    <source>
        <strain evidence="7">RT37</strain>
    </source>
</reference>
<feature type="chain" id="PRO_5043795395" evidence="5">
    <location>
        <begin position="34"/>
        <end position="543"/>
    </location>
</feature>
<comment type="subcellular location">
    <subcellularLocation>
        <location evidence="1">Cell envelope</location>
    </subcellularLocation>
</comment>
<comment type="similarity">
    <text evidence="2">Belongs to the bacterial solute-binding protein 5 family.</text>
</comment>
<evidence type="ECO:0000256" key="1">
    <source>
        <dbReference type="ARBA" id="ARBA00004196"/>
    </source>
</evidence>
<gene>
    <name evidence="7" type="ORF">NFG58_02665</name>
</gene>
<evidence type="ECO:0000259" key="6">
    <source>
        <dbReference type="Pfam" id="PF00496"/>
    </source>
</evidence>
<dbReference type="CDD" id="cd08504">
    <property type="entry name" value="PBP2_OppA"/>
    <property type="match status" value="1"/>
</dbReference>
<dbReference type="RefSeq" id="WP_348827549.1">
    <property type="nucleotide sequence ID" value="NZ_CP098827.1"/>
</dbReference>
<dbReference type="EMBL" id="CP098827">
    <property type="protein sequence ID" value="XBO71637.1"/>
    <property type="molecule type" value="Genomic_DNA"/>
</dbReference>
<evidence type="ECO:0000256" key="3">
    <source>
        <dbReference type="ARBA" id="ARBA00022448"/>
    </source>
</evidence>
<dbReference type="Gene3D" id="3.90.76.10">
    <property type="entry name" value="Dipeptide-binding Protein, Domain 1"/>
    <property type="match status" value="1"/>
</dbReference>
<name>A0AAU7KJH5_9GAMM</name>
<accession>A0AAU7KJH5</accession>
<dbReference type="PANTHER" id="PTHR30290">
    <property type="entry name" value="PERIPLASMIC BINDING COMPONENT OF ABC TRANSPORTER"/>
    <property type="match status" value="1"/>
</dbReference>
<keyword evidence="4 5" id="KW-0732">Signal</keyword>
<dbReference type="AlphaFoldDB" id="A0AAU7KJH5"/>
<keyword evidence="3" id="KW-0813">Transport</keyword>
<dbReference type="InterPro" id="IPR030678">
    <property type="entry name" value="Peptide/Ni-bd"/>
</dbReference>
<evidence type="ECO:0000313" key="7">
    <source>
        <dbReference type="EMBL" id="XBO71637.1"/>
    </source>
</evidence>
<dbReference type="GO" id="GO:1904680">
    <property type="term" value="F:peptide transmembrane transporter activity"/>
    <property type="evidence" value="ECO:0007669"/>
    <property type="project" value="TreeGrafter"/>
</dbReference>
<dbReference type="PANTHER" id="PTHR30290:SF10">
    <property type="entry name" value="PERIPLASMIC OLIGOPEPTIDE-BINDING PROTEIN-RELATED"/>
    <property type="match status" value="1"/>
</dbReference>
<feature type="signal peptide" evidence="5">
    <location>
        <begin position="1"/>
        <end position="33"/>
    </location>
</feature>
<dbReference type="InterPro" id="IPR000914">
    <property type="entry name" value="SBP_5_dom"/>
</dbReference>
<evidence type="ECO:0000256" key="2">
    <source>
        <dbReference type="ARBA" id="ARBA00005695"/>
    </source>
</evidence>
<dbReference type="Pfam" id="PF00496">
    <property type="entry name" value="SBP_bac_5"/>
    <property type="match status" value="1"/>
</dbReference>
<proteinExistence type="inferred from homology"/>
<dbReference type="GO" id="GO:0043190">
    <property type="term" value="C:ATP-binding cassette (ABC) transporter complex"/>
    <property type="evidence" value="ECO:0007669"/>
    <property type="project" value="InterPro"/>
</dbReference>
<evidence type="ECO:0000256" key="5">
    <source>
        <dbReference type="SAM" id="SignalP"/>
    </source>
</evidence>
<dbReference type="PIRSF" id="PIRSF002741">
    <property type="entry name" value="MppA"/>
    <property type="match status" value="1"/>
</dbReference>
<dbReference type="InterPro" id="IPR039424">
    <property type="entry name" value="SBP_5"/>
</dbReference>
<organism evidence="7">
    <name type="scientific">Halomonas sp. RT37</name>
    <dbReference type="NCBI Taxonomy" id="2950872"/>
    <lineage>
        <taxon>Bacteria</taxon>
        <taxon>Pseudomonadati</taxon>
        <taxon>Pseudomonadota</taxon>
        <taxon>Gammaproteobacteria</taxon>
        <taxon>Oceanospirillales</taxon>
        <taxon>Halomonadaceae</taxon>
        <taxon>Halomonas</taxon>
    </lineage>
</organism>
<dbReference type="SUPFAM" id="SSF53850">
    <property type="entry name" value="Periplasmic binding protein-like II"/>
    <property type="match status" value="1"/>
</dbReference>
<sequence length="543" mass="60889">MIANRARWARRLALASGLTLSSLAAAISAPAMAETLDLGVTGELASFDTSQISGGVWESQILMDVYEGLVKNAPDGEILPGMATDWEVSADGKTYTFSLREDARWSDGEPVTAEDFVFGWRHLLDPANASKYAYMLYPVVNAREVNTGELPLEELGVESRDDGRTFVVQLTQPTPYFLQLLTHYTGYPQPQHTFEEYGRDYVDLDNIVTNGAFTPTEWISQSRITVVKNPEYYEADQVALDGVRYHTIEDRNAGVSRFRAGELDIMTEYSSSMYPLLKEEIPEATHMATYLGSYYYVFNHRDGHPTADPRVREALNMAVRRDVIAQQIMGGTFQKSLSFVPDGIDHYQVQNTSFEDADGNDITDDMNARMARAKQLLEEAGYSQESPLELRLRYNTTDEHKKIAVAVSSMWRPLGVEVELVNAEATVHYQTIAEGDFDVARAGWIADYNDAENFLALLRSGVGNNYGAYANEEFDALYDQAAATLDLDERKAVMESAEALAMDDDALIPMLYYVSRNLVNPKISGWEDNIEDDHPSRWISFDE</sequence>
<dbReference type="Gene3D" id="3.40.190.10">
    <property type="entry name" value="Periplasmic binding protein-like II"/>
    <property type="match status" value="1"/>
</dbReference>
<dbReference type="FunFam" id="3.90.76.10:FF:000001">
    <property type="entry name" value="Oligopeptide ABC transporter substrate-binding protein"/>
    <property type="match status" value="1"/>
</dbReference>
<dbReference type="GO" id="GO:0030288">
    <property type="term" value="C:outer membrane-bounded periplasmic space"/>
    <property type="evidence" value="ECO:0007669"/>
    <property type="project" value="TreeGrafter"/>
</dbReference>
<dbReference type="Gene3D" id="3.10.105.10">
    <property type="entry name" value="Dipeptide-binding Protein, Domain 3"/>
    <property type="match status" value="1"/>
</dbReference>
<feature type="domain" description="Solute-binding protein family 5" evidence="6">
    <location>
        <begin position="77"/>
        <end position="465"/>
    </location>
</feature>
<dbReference type="GO" id="GO:0015833">
    <property type="term" value="P:peptide transport"/>
    <property type="evidence" value="ECO:0007669"/>
    <property type="project" value="TreeGrafter"/>
</dbReference>